<keyword evidence="7 8" id="KW-0998">Cell outer membrane</keyword>
<dbReference type="InterPro" id="IPR039426">
    <property type="entry name" value="TonB-dep_rcpt-like"/>
</dbReference>
<comment type="caution">
    <text evidence="13">The sequence shown here is derived from an EMBL/GenBank/DDBJ whole genome shotgun (WGS) entry which is preliminary data.</text>
</comment>
<keyword evidence="10" id="KW-0732">Signal</keyword>
<evidence type="ECO:0000259" key="11">
    <source>
        <dbReference type="Pfam" id="PF00593"/>
    </source>
</evidence>
<dbReference type="InterPro" id="IPR036942">
    <property type="entry name" value="Beta-barrel_TonB_sf"/>
</dbReference>
<dbReference type="Gene3D" id="2.170.130.10">
    <property type="entry name" value="TonB-dependent receptor, plug domain"/>
    <property type="match status" value="1"/>
</dbReference>
<evidence type="ECO:0000256" key="4">
    <source>
        <dbReference type="ARBA" id="ARBA00022692"/>
    </source>
</evidence>
<dbReference type="PROSITE" id="PS52016">
    <property type="entry name" value="TONB_DEPENDENT_REC_3"/>
    <property type="match status" value="1"/>
</dbReference>
<dbReference type="RefSeq" id="WP_146473187.1">
    <property type="nucleotide sequence ID" value="NZ_BNCF01000005.1"/>
</dbReference>
<feature type="domain" description="TonB-dependent receptor-like beta-barrel" evidence="11">
    <location>
        <begin position="457"/>
        <end position="987"/>
    </location>
</feature>
<evidence type="ECO:0000259" key="12">
    <source>
        <dbReference type="Pfam" id="PF07715"/>
    </source>
</evidence>
<protein>
    <submittedName>
        <fullName evidence="13">TonB-dependent receptor</fullName>
    </submittedName>
</protein>
<evidence type="ECO:0000256" key="9">
    <source>
        <dbReference type="RuleBase" id="RU003357"/>
    </source>
</evidence>
<accession>A0A919DA82</accession>
<evidence type="ECO:0000256" key="2">
    <source>
        <dbReference type="ARBA" id="ARBA00022448"/>
    </source>
</evidence>
<gene>
    <name evidence="13" type="primary">btuB</name>
    <name evidence="13" type="ORF">GCM10007167_11930</name>
</gene>
<name>A0A919DA82_9GAMM</name>
<dbReference type="Pfam" id="PF00593">
    <property type="entry name" value="TonB_dep_Rec_b-barrel"/>
    <property type="match status" value="1"/>
</dbReference>
<reference evidence="13" key="2">
    <citation type="submission" date="2020-09" db="EMBL/GenBank/DDBJ databases">
        <authorList>
            <person name="Sun Q."/>
            <person name="Kim S."/>
        </authorList>
    </citation>
    <scope>NUCLEOTIDE SEQUENCE</scope>
    <source>
        <strain evidence="13">KCTC 32020</strain>
    </source>
</reference>
<dbReference type="OrthoDB" id="6276154at2"/>
<evidence type="ECO:0000313" key="13">
    <source>
        <dbReference type="EMBL" id="GHE31566.1"/>
    </source>
</evidence>
<keyword evidence="4 8" id="KW-0812">Transmembrane</keyword>
<feature type="signal peptide" evidence="10">
    <location>
        <begin position="1"/>
        <end position="27"/>
    </location>
</feature>
<evidence type="ECO:0000313" key="14">
    <source>
        <dbReference type="Proteomes" id="UP000636453"/>
    </source>
</evidence>
<keyword evidence="13" id="KW-0675">Receptor</keyword>
<organism evidence="13 14">
    <name type="scientific">Vulcaniibacterium thermophilum</name>
    <dbReference type="NCBI Taxonomy" id="1169913"/>
    <lineage>
        <taxon>Bacteria</taxon>
        <taxon>Pseudomonadati</taxon>
        <taxon>Pseudomonadota</taxon>
        <taxon>Gammaproteobacteria</taxon>
        <taxon>Lysobacterales</taxon>
        <taxon>Lysobacteraceae</taxon>
        <taxon>Vulcaniibacterium</taxon>
    </lineage>
</organism>
<comment type="subcellular location">
    <subcellularLocation>
        <location evidence="1 8">Cell outer membrane</location>
        <topology evidence="1 8">Multi-pass membrane protein</topology>
    </subcellularLocation>
</comment>
<keyword evidence="2 8" id="KW-0813">Transport</keyword>
<comment type="similarity">
    <text evidence="8 9">Belongs to the TonB-dependent receptor family.</text>
</comment>
<evidence type="ECO:0000256" key="8">
    <source>
        <dbReference type="PROSITE-ProRule" id="PRU01360"/>
    </source>
</evidence>
<evidence type="ECO:0000256" key="5">
    <source>
        <dbReference type="ARBA" id="ARBA00023077"/>
    </source>
</evidence>
<feature type="domain" description="TonB-dependent receptor plug" evidence="12">
    <location>
        <begin position="57"/>
        <end position="169"/>
    </location>
</feature>
<dbReference type="Pfam" id="PF07715">
    <property type="entry name" value="Plug"/>
    <property type="match status" value="1"/>
</dbReference>
<dbReference type="SUPFAM" id="SSF56935">
    <property type="entry name" value="Porins"/>
    <property type="match status" value="1"/>
</dbReference>
<dbReference type="EMBL" id="BNCF01000005">
    <property type="protein sequence ID" value="GHE31566.1"/>
    <property type="molecule type" value="Genomic_DNA"/>
</dbReference>
<dbReference type="PANTHER" id="PTHR47234">
    <property type="match status" value="1"/>
</dbReference>
<evidence type="ECO:0000256" key="3">
    <source>
        <dbReference type="ARBA" id="ARBA00022452"/>
    </source>
</evidence>
<evidence type="ECO:0000256" key="7">
    <source>
        <dbReference type="ARBA" id="ARBA00023237"/>
    </source>
</evidence>
<keyword evidence="5 9" id="KW-0798">TonB box</keyword>
<feature type="chain" id="PRO_5037195835" evidence="10">
    <location>
        <begin position="28"/>
        <end position="1023"/>
    </location>
</feature>
<dbReference type="InterPro" id="IPR012910">
    <property type="entry name" value="Plug_dom"/>
</dbReference>
<sequence length="1023" mass="110160">MAFKTNPLRDAITYALLVGTFTGTAMAQESATGDQEEAKTLDRIEVTGTRIRQVDVETAQPVTFITRQDIERQGFQSVADILQNISATGTPPITRAQPLSAGEAVGGVYISLRNLGAARTLILLNGRRLGITTSGLADLATIPASAVERIEVLKDGASSIYGSDAIAGVVNVITRTNYEGAQASAYYGQYDEGDGAITRGDFVMGFGGDRGSLTLAAEWTKEDPVFARDRPFSAFPRSDIHPTDQWTAVSQYGGFVTTATAGIPGIPTGSRVMLRPGGNPRNPADYIVQNTNTGSCPSNTPAAPGPGTCIPGSVDGKSNTNEQTDLRNPLESKSLFVDGIFDITDAIRFRTNLMYSNRQASRGIAGYPMQATTPTPSQGGAVVLSGQSYFNPTGADISTWWRRTWEVPRISESDLTTYRFTGVFEGSFDLGERTFDWDVSYLWNQNRLIQETYGNLNIPRLRLAMGPSFLNAQGRVQCGTAANPLSFDACVPFNPFLPAGRAGEGGLTDNAALRNYLFQAEKATGETETTVISANIAGILATLPAGDLGFAFGLENRKEEGGFTPDALAVAGQSTNLASLPTRGSYSVDEAYVEFQIPILADLPFAQELSLNVASRFSDYDTFGETVNNKFALKWKPIDSLMLRATYADGFRAPTIADLYGGGSQTFSFFTDPCDTSFGSSANNPTTRANCTNGVGGNGALGALAATYRQLAQGGANAGAPNSQTPVPFTSGSNPNLQPEISKSQTIGFVWSPDFVEGLGVALDWWKIRIADTIVADSPTQILNDCYVLGVAARCTPNIFTRDPVRGNVNFLQFAGINAGFRKAEGFDFDVTYRLKTERFGDFMIASNSTYTVRDYLVTATAPQRPLSNVGLAGSASTTFRLRSNLNVSWQMGSFGVSWIARYYSGMKESCTYFTPTSAANANLGVQPVTVDHLECDDIGFKPNGALTGTTSQLTRRRSVGSNTFNDVQFRWEAPWNATIAVGANNVFEKIGPVMYTQPSANVSYYGGFDIGRFWYLKYTQRF</sequence>
<keyword evidence="6 8" id="KW-0472">Membrane</keyword>
<dbReference type="Gene3D" id="2.40.170.20">
    <property type="entry name" value="TonB-dependent receptor, beta-barrel domain"/>
    <property type="match status" value="1"/>
</dbReference>
<dbReference type="InterPro" id="IPR037066">
    <property type="entry name" value="Plug_dom_sf"/>
</dbReference>
<evidence type="ECO:0000256" key="6">
    <source>
        <dbReference type="ARBA" id="ARBA00023136"/>
    </source>
</evidence>
<evidence type="ECO:0000256" key="1">
    <source>
        <dbReference type="ARBA" id="ARBA00004571"/>
    </source>
</evidence>
<dbReference type="PANTHER" id="PTHR47234:SF2">
    <property type="entry name" value="TONB-DEPENDENT RECEPTOR"/>
    <property type="match status" value="1"/>
</dbReference>
<keyword evidence="3 8" id="KW-1134">Transmembrane beta strand</keyword>
<evidence type="ECO:0000256" key="10">
    <source>
        <dbReference type="SAM" id="SignalP"/>
    </source>
</evidence>
<reference evidence="13" key="1">
    <citation type="journal article" date="2014" name="Int. J. Syst. Evol. Microbiol.">
        <title>Complete genome sequence of Corynebacterium casei LMG S-19264T (=DSM 44701T), isolated from a smear-ripened cheese.</title>
        <authorList>
            <consortium name="US DOE Joint Genome Institute (JGI-PGF)"/>
            <person name="Walter F."/>
            <person name="Albersmeier A."/>
            <person name="Kalinowski J."/>
            <person name="Ruckert C."/>
        </authorList>
    </citation>
    <scope>NUCLEOTIDE SEQUENCE</scope>
    <source>
        <strain evidence="13">KCTC 32020</strain>
    </source>
</reference>
<dbReference type="InterPro" id="IPR000531">
    <property type="entry name" value="Beta-barrel_TonB"/>
</dbReference>
<proteinExistence type="inferred from homology"/>
<dbReference type="AlphaFoldDB" id="A0A919DA82"/>
<dbReference type="GO" id="GO:0009279">
    <property type="term" value="C:cell outer membrane"/>
    <property type="evidence" value="ECO:0007669"/>
    <property type="project" value="UniProtKB-SubCell"/>
</dbReference>
<dbReference type="Proteomes" id="UP000636453">
    <property type="component" value="Unassembled WGS sequence"/>
</dbReference>
<keyword evidence="14" id="KW-1185">Reference proteome</keyword>